<gene>
    <name evidence="4" type="ORF">SAMN05216464_112154</name>
</gene>
<organism evidence="4 5">
    <name type="scientific">Mucilaginibacter pineti</name>
    <dbReference type="NCBI Taxonomy" id="1391627"/>
    <lineage>
        <taxon>Bacteria</taxon>
        <taxon>Pseudomonadati</taxon>
        <taxon>Bacteroidota</taxon>
        <taxon>Sphingobacteriia</taxon>
        <taxon>Sphingobacteriales</taxon>
        <taxon>Sphingobacteriaceae</taxon>
        <taxon>Mucilaginibacter</taxon>
    </lineage>
</organism>
<evidence type="ECO:0000313" key="5">
    <source>
        <dbReference type="Proteomes" id="UP000199072"/>
    </source>
</evidence>
<dbReference type="AlphaFoldDB" id="A0A1G7I5C7"/>
<accession>A0A1G7I5C7</accession>
<dbReference type="Gene3D" id="2.60.40.2020">
    <property type="match status" value="1"/>
</dbReference>
<feature type="domain" description="Proteinase inhibitor I42 chagasin" evidence="3">
    <location>
        <begin position="42"/>
        <end position="118"/>
    </location>
</feature>
<dbReference type="SUPFAM" id="SSF141066">
    <property type="entry name" value="ICP-like"/>
    <property type="match status" value="1"/>
</dbReference>
<dbReference type="EMBL" id="FNAI01000012">
    <property type="protein sequence ID" value="SDF07788.1"/>
    <property type="molecule type" value="Genomic_DNA"/>
</dbReference>
<keyword evidence="1" id="KW-0646">Protease inhibitor</keyword>
<name>A0A1G7I5C7_9SPHI</name>
<reference evidence="4 5" key="1">
    <citation type="submission" date="2016-10" db="EMBL/GenBank/DDBJ databases">
        <authorList>
            <person name="de Groot N.N."/>
        </authorList>
    </citation>
    <scope>NUCLEOTIDE SEQUENCE [LARGE SCALE GENOMIC DNA]</scope>
    <source>
        <strain evidence="4 5">47C3B</strain>
    </source>
</reference>
<dbReference type="PROSITE" id="PS51257">
    <property type="entry name" value="PROKAR_LIPOPROTEIN"/>
    <property type="match status" value="1"/>
</dbReference>
<dbReference type="GO" id="GO:0004869">
    <property type="term" value="F:cysteine-type endopeptidase inhibitor activity"/>
    <property type="evidence" value="ECO:0007669"/>
    <property type="project" value="UniProtKB-KW"/>
</dbReference>
<proteinExistence type="predicted"/>
<dbReference type="Proteomes" id="UP000199072">
    <property type="component" value="Unassembled WGS sequence"/>
</dbReference>
<evidence type="ECO:0000313" key="4">
    <source>
        <dbReference type="EMBL" id="SDF07788.1"/>
    </source>
</evidence>
<dbReference type="Pfam" id="PF09394">
    <property type="entry name" value="Inhibitor_I42"/>
    <property type="match status" value="1"/>
</dbReference>
<keyword evidence="2" id="KW-0789">Thiol protease inhibitor</keyword>
<dbReference type="OrthoDB" id="795280at2"/>
<sequence length="131" mass="13710">MKLLYNSICIIACLAVTACHKDKKTEVVKQLTIADAGSTASVSMGETISLTLGNPGDGGYQVNDPLYKTSVLTLVSHTHQNSTTNAVGDAGNDTWKFTAKGSGTTTLEITASRGTQGADKISLFSNQITVK</sequence>
<protein>
    <submittedName>
        <fullName evidence="4">Chagasin family peptidase inhibitor I42</fullName>
    </submittedName>
</protein>
<keyword evidence="5" id="KW-1185">Reference proteome</keyword>
<evidence type="ECO:0000256" key="2">
    <source>
        <dbReference type="ARBA" id="ARBA00022704"/>
    </source>
</evidence>
<evidence type="ECO:0000259" key="3">
    <source>
        <dbReference type="Pfam" id="PF09394"/>
    </source>
</evidence>
<dbReference type="RefSeq" id="WP_091152980.1">
    <property type="nucleotide sequence ID" value="NZ_FNAI01000012.1"/>
</dbReference>
<dbReference type="InterPro" id="IPR036331">
    <property type="entry name" value="Chagasin-like_sf"/>
</dbReference>
<dbReference type="InterPro" id="IPR018990">
    <property type="entry name" value="Prot_inh_I42_chagasin"/>
</dbReference>
<evidence type="ECO:0000256" key="1">
    <source>
        <dbReference type="ARBA" id="ARBA00022690"/>
    </source>
</evidence>